<feature type="coiled-coil region" evidence="4">
    <location>
        <begin position="97"/>
        <end position="141"/>
    </location>
</feature>
<dbReference type="PROSITE" id="PS51257">
    <property type="entry name" value="PROKAR_LIPOPROTEIN"/>
    <property type="match status" value="1"/>
</dbReference>
<dbReference type="GO" id="GO:0015562">
    <property type="term" value="F:efflux transmembrane transporter activity"/>
    <property type="evidence" value="ECO:0007669"/>
    <property type="project" value="TreeGrafter"/>
</dbReference>
<keyword evidence="4" id="KW-0175">Coiled coil</keyword>
<organism evidence="7 8">
    <name type="scientific">Candidatus Venteria ishoeyi</name>
    <dbReference type="NCBI Taxonomy" id="1899563"/>
    <lineage>
        <taxon>Bacteria</taxon>
        <taxon>Pseudomonadati</taxon>
        <taxon>Pseudomonadota</taxon>
        <taxon>Gammaproteobacteria</taxon>
        <taxon>Thiotrichales</taxon>
        <taxon>Thiotrichaceae</taxon>
        <taxon>Venteria</taxon>
    </lineage>
</organism>
<dbReference type="Gene3D" id="2.40.50.100">
    <property type="match status" value="1"/>
</dbReference>
<dbReference type="Proteomes" id="UP000236724">
    <property type="component" value="Unassembled WGS sequence"/>
</dbReference>
<comment type="subcellular location">
    <subcellularLocation>
        <location evidence="1">Cell envelope</location>
    </subcellularLocation>
</comment>
<keyword evidence="8" id="KW-1185">Reference proteome</keyword>
<proteinExistence type="inferred from homology"/>
<dbReference type="SUPFAM" id="SSF111369">
    <property type="entry name" value="HlyD-like secretion proteins"/>
    <property type="match status" value="1"/>
</dbReference>
<dbReference type="AlphaFoldDB" id="A0A1H6FAD3"/>
<reference evidence="7 8" key="1">
    <citation type="submission" date="2016-10" db="EMBL/GenBank/DDBJ databases">
        <authorList>
            <person name="de Groot N.N."/>
        </authorList>
    </citation>
    <scope>NUCLEOTIDE SEQUENCE [LARGE SCALE GENOMIC DNA]</scope>
    <source>
        <strain evidence="7">MBHS1</strain>
    </source>
</reference>
<dbReference type="RefSeq" id="WP_103919934.1">
    <property type="nucleotide sequence ID" value="NZ_FMSV02000430.1"/>
</dbReference>
<dbReference type="InterPro" id="IPR058627">
    <property type="entry name" value="MdtA-like_C"/>
</dbReference>
<dbReference type="GO" id="GO:1990281">
    <property type="term" value="C:efflux pump complex"/>
    <property type="evidence" value="ECO:0007669"/>
    <property type="project" value="TreeGrafter"/>
</dbReference>
<evidence type="ECO:0000313" key="8">
    <source>
        <dbReference type="Proteomes" id="UP000236724"/>
    </source>
</evidence>
<accession>A0A1H6FAD3</accession>
<protein>
    <submittedName>
        <fullName evidence="7">Multidrug resistance protein MdtA</fullName>
    </submittedName>
</protein>
<dbReference type="Gene3D" id="2.40.420.20">
    <property type="match status" value="1"/>
</dbReference>
<evidence type="ECO:0000256" key="3">
    <source>
        <dbReference type="ARBA" id="ARBA00022448"/>
    </source>
</evidence>
<evidence type="ECO:0000256" key="1">
    <source>
        <dbReference type="ARBA" id="ARBA00004196"/>
    </source>
</evidence>
<evidence type="ECO:0000259" key="5">
    <source>
        <dbReference type="Pfam" id="PF25917"/>
    </source>
</evidence>
<dbReference type="Pfam" id="PF25967">
    <property type="entry name" value="RND-MFP_C"/>
    <property type="match status" value="1"/>
</dbReference>
<name>A0A1H6FAD3_9GAMM</name>
<dbReference type="InterPro" id="IPR006143">
    <property type="entry name" value="RND_pump_MFP"/>
</dbReference>
<dbReference type="InterPro" id="IPR058625">
    <property type="entry name" value="MdtA-like_BSH"/>
</dbReference>
<dbReference type="EMBL" id="FMSV02000430">
    <property type="protein sequence ID" value="SEH06106.1"/>
    <property type="molecule type" value="Genomic_DNA"/>
</dbReference>
<evidence type="ECO:0000259" key="6">
    <source>
        <dbReference type="Pfam" id="PF25967"/>
    </source>
</evidence>
<dbReference type="OrthoDB" id="9806939at2"/>
<evidence type="ECO:0000256" key="4">
    <source>
        <dbReference type="SAM" id="Coils"/>
    </source>
</evidence>
<dbReference type="Gene3D" id="2.40.30.170">
    <property type="match status" value="1"/>
</dbReference>
<evidence type="ECO:0000313" key="7">
    <source>
        <dbReference type="EMBL" id="SEH06106.1"/>
    </source>
</evidence>
<gene>
    <name evidence="7" type="primary">mdtA_3</name>
    <name evidence="7" type="ORF">MBHS_01961</name>
</gene>
<keyword evidence="3" id="KW-0813">Transport</keyword>
<feature type="domain" description="Multidrug resistance protein MdtA-like C-terminal permuted SH3" evidence="6">
    <location>
        <begin position="277"/>
        <end position="335"/>
    </location>
</feature>
<dbReference type="NCBIfam" id="TIGR01730">
    <property type="entry name" value="RND_mfp"/>
    <property type="match status" value="1"/>
</dbReference>
<evidence type="ECO:0000256" key="2">
    <source>
        <dbReference type="ARBA" id="ARBA00009477"/>
    </source>
</evidence>
<dbReference type="Gene3D" id="1.10.287.470">
    <property type="entry name" value="Helix hairpin bin"/>
    <property type="match status" value="1"/>
</dbReference>
<comment type="similarity">
    <text evidence="2">Belongs to the membrane fusion protein (MFP) (TC 8.A.1) family.</text>
</comment>
<dbReference type="PANTHER" id="PTHR30469:SF15">
    <property type="entry name" value="HLYD FAMILY OF SECRETION PROTEINS"/>
    <property type="match status" value="1"/>
</dbReference>
<feature type="domain" description="Multidrug resistance protein MdtA-like barrel-sandwich hybrid" evidence="5">
    <location>
        <begin position="73"/>
        <end position="186"/>
    </location>
</feature>
<sequence>MKLQVLVYLTVFLLAACQPASEPVTAKTQKKKPESSHAVYVTQVKPLLKSEQRIYSGRLQARHIRRIFSLEAGEIIYLDVFEGDSVAKGQLLIELDNRRLQAELDKLTAKLQQAKRDTRKLRDLANKKLIATDKLQQAQTQQRIAAAEHRLLQIRLQDSQRHAPFAGLVSQRLVEPGDVVKANQHLLSLIAPKSLRIVLALPELVLSQIALGDAAEVQFNTRTIRAETLQGKIQRIHPTLNQDNQRGTVEIILDKLPQNARSGQSCEVRLLNQQQLAISIPQTALRRDEQSEYVFVLQTDQSVSRQNVSSGWQGLQQVEIREGLKAGQQVVYQGLPGLEEGKKVTVVQP</sequence>
<dbReference type="PANTHER" id="PTHR30469">
    <property type="entry name" value="MULTIDRUG RESISTANCE PROTEIN MDTA"/>
    <property type="match status" value="1"/>
</dbReference>
<dbReference type="Pfam" id="PF25917">
    <property type="entry name" value="BSH_RND"/>
    <property type="match status" value="1"/>
</dbReference>